<proteinExistence type="predicted"/>
<evidence type="ECO:0000313" key="1">
    <source>
        <dbReference type="EMBL" id="PJE77541.1"/>
    </source>
</evidence>
<organism evidence="1">
    <name type="scientific">invertebrate metagenome</name>
    <dbReference type="NCBI Taxonomy" id="1711999"/>
    <lineage>
        <taxon>unclassified sequences</taxon>
        <taxon>metagenomes</taxon>
        <taxon>organismal metagenomes</taxon>
    </lineage>
</organism>
<accession>A0A2H9T2W8</accession>
<sequence>MSGGKLERAVRVPVSVVLVALQMSRVQVNVNIYVKHTTRMSRSRDYITLTIYRFTYIDMYTYKTGLHVQ</sequence>
<gene>
    <name evidence="1" type="ORF">CI610_03532</name>
</gene>
<dbReference type="AlphaFoldDB" id="A0A2H9T2W8"/>
<name>A0A2H9T2W8_9ZZZZ</name>
<reference evidence="1" key="1">
    <citation type="journal article" date="2017" name="Appl. Environ. Microbiol.">
        <title>Molecular characterization of an Endozoicomonas-like organism causing infection in king scallop Pecten maximus L.</title>
        <authorList>
            <person name="Cano I."/>
            <person name="van Aerle R."/>
            <person name="Ross S."/>
            <person name="Verner-Jeffreys D.W."/>
            <person name="Paley R.K."/>
            <person name="Rimmer G."/>
            <person name="Ryder D."/>
            <person name="Hooper P."/>
            <person name="Stone D."/>
            <person name="Feist S.W."/>
        </authorList>
    </citation>
    <scope>NUCLEOTIDE SEQUENCE</scope>
</reference>
<protein>
    <submittedName>
        <fullName evidence="1">Uncharacterized protein</fullName>
    </submittedName>
</protein>
<dbReference type="EMBL" id="NSIT01000522">
    <property type="protein sequence ID" value="PJE77541.1"/>
    <property type="molecule type" value="Genomic_DNA"/>
</dbReference>
<comment type="caution">
    <text evidence="1">The sequence shown here is derived from an EMBL/GenBank/DDBJ whole genome shotgun (WGS) entry which is preliminary data.</text>
</comment>